<evidence type="ECO:0000256" key="8">
    <source>
        <dbReference type="ARBA" id="ARBA00022801"/>
    </source>
</evidence>
<evidence type="ECO:0000259" key="18">
    <source>
        <dbReference type="PROSITE" id="PS50095"/>
    </source>
</evidence>
<dbReference type="GO" id="GO:0046872">
    <property type="term" value="F:metal ion binding"/>
    <property type="evidence" value="ECO:0007669"/>
    <property type="project" value="UniProtKB-KW"/>
</dbReference>
<keyword evidence="8" id="KW-0378">Hydrolase</keyword>
<evidence type="ECO:0000256" key="13">
    <source>
        <dbReference type="PIRSR" id="PIRSR000865-1"/>
    </source>
</evidence>
<dbReference type="SUPFAM" id="SSF53474">
    <property type="entry name" value="alpha/beta-Hydrolases"/>
    <property type="match status" value="1"/>
</dbReference>
<comment type="catalytic activity">
    <reaction evidence="1">
        <text>a triacylglycerol + H2O = a diacylglycerol + a fatty acid + H(+)</text>
        <dbReference type="Rhea" id="RHEA:12044"/>
        <dbReference type="ChEBI" id="CHEBI:15377"/>
        <dbReference type="ChEBI" id="CHEBI:15378"/>
        <dbReference type="ChEBI" id="CHEBI:17855"/>
        <dbReference type="ChEBI" id="CHEBI:18035"/>
        <dbReference type="ChEBI" id="CHEBI:28868"/>
        <dbReference type="EC" id="3.1.1.3"/>
    </reaction>
</comment>
<dbReference type="FunFam" id="3.40.50.1820:FF:000441">
    <property type="entry name" value="Lipoprotein lipase"/>
    <property type="match status" value="1"/>
</dbReference>
<dbReference type="GO" id="GO:0004465">
    <property type="term" value="F:lipoprotein lipase activity"/>
    <property type="evidence" value="ECO:0007669"/>
    <property type="project" value="InterPro"/>
</dbReference>
<comment type="similarity">
    <text evidence="3 16">Belongs to the AB hydrolase superfamily. Lipase family.</text>
</comment>
<feature type="chain" id="PRO_5042562071" description="triacylglycerol lipase" evidence="17">
    <location>
        <begin position="25"/>
        <end position="507"/>
    </location>
</feature>
<dbReference type="FunFam" id="2.60.60.20:FF:000010">
    <property type="entry name" value="hepatic triacylglycerol lipase"/>
    <property type="match status" value="1"/>
</dbReference>
<dbReference type="Gene3D" id="3.40.50.1820">
    <property type="entry name" value="alpha/beta hydrolase"/>
    <property type="match status" value="1"/>
</dbReference>
<feature type="binding site" evidence="14">
    <location>
        <position position="213"/>
    </location>
    <ligand>
        <name>Ca(2+)</name>
        <dbReference type="ChEBI" id="CHEBI:29108"/>
    </ligand>
</feature>
<accession>A0AAJ7TXH8</accession>
<dbReference type="KEGG" id="pmrn:116950625"/>
<dbReference type="PANTHER" id="PTHR11610">
    <property type="entry name" value="LIPASE"/>
    <property type="match status" value="1"/>
</dbReference>
<dbReference type="AlphaFoldDB" id="A0AAJ7TXH8"/>
<keyword evidence="12" id="KW-0325">Glycoprotein</keyword>
<sequence>MNSWLRVVAIVWICVASLGTRGLANNDTVQGSSLAPGTAEPQLESIRSRFQLRSADEPEGPGCQLVPGQPESLTQCRFQPSVKTFLIIHGWTLSGMFEGWIGKMVSALHARESAANIVVLDWLDRAHQHYPVAAANTRVVGRDVAVFLEWLEEASNHPLENVHLIGYSLGAHAAGFAGEHMRNPARLGRITGLDPAGPTFEGRESAERLSPEDAGFVDVLHTHTRGSPGLSIGIKQPVGHLDVYPNGGSNQPGCDIRDMFGGLASNGLMSFTDAFKCEHERSVHLFIDSLLHAEQMPTAFRCTDSERFNRGLCLSCRKHRCSAVGYGAERVRARRSTRMFHKTRGGMPFKVFHYQVKIHFTSQVHIEHLRPRLSVSLLGTTGEAHDLKIISKDSMEPNTTHSFLVYTEQDVGDLLQVKFKWERSDNWYQSVWYKMRTWSGLDHAGSGLSIRVRKIRVKCGETQKKMAFCSKDQDTVDLKPSQEEVFVKCPDGWISKRSFGSVGKRDE</sequence>
<organism evidence="19 20">
    <name type="scientific">Petromyzon marinus</name>
    <name type="common">Sea lamprey</name>
    <dbReference type="NCBI Taxonomy" id="7757"/>
    <lineage>
        <taxon>Eukaryota</taxon>
        <taxon>Metazoa</taxon>
        <taxon>Chordata</taxon>
        <taxon>Craniata</taxon>
        <taxon>Vertebrata</taxon>
        <taxon>Cyclostomata</taxon>
        <taxon>Hyperoartia</taxon>
        <taxon>Petromyzontiformes</taxon>
        <taxon>Petromyzontidae</taxon>
        <taxon>Petromyzon</taxon>
    </lineage>
</organism>
<dbReference type="InterPro" id="IPR029058">
    <property type="entry name" value="AB_hydrolase_fold"/>
</dbReference>
<dbReference type="GeneID" id="116950625"/>
<evidence type="ECO:0000256" key="12">
    <source>
        <dbReference type="ARBA" id="ARBA00023180"/>
    </source>
</evidence>
<keyword evidence="5" id="KW-0964">Secreted</keyword>
<evidence type="ECO:0000256" key="2">
    <source>
        <dbReference type="ARBA" id="ARBA00004613"/>
    </source>
</evidence>
<evidence type="ECO:0000256" key="4">
    <source>
        <dbReference type="ARBA" id="ARBA00013279"/>
    </source>
</evidence>
<feature type="domain" description="PLAT" evidence="18">
    <location>
        <begin position="352"/>
        <end position="488"/>
    </location>
</feature>
<dbReference type="InterPro" id="IPR033906">
    <property type="entry name" value="Lipase_N"/>
</dbReference>
<dbReference type="InterPro" id="IPR000734">
    <property type="entry name" value="TAG_lipase"/>
</dbReference>
<evidence type="ECO:0000256" key="5">
    <source>
        <dbReference type="ARBA" id="ARBA00022525"/>
    </source>
</evidence>
<dbReference type="InterPro" id="IPR036392">
    <property type="entry name" value="PLAT/LH2_dom_sf"/>
</dbReference>
<feature type="signal peptide" evidence="17">
    <location>
        <begin position="1"/>
        <end position="24"/>
    </location>
</feature>
<keyword evidence="14" id="KW-0479">Metal-binding</keyword>
<dbReference type="Gene3D" id="2.60.60.20">
    <property type="entry name" value="PLAT/LH2 domain"/>
    <property type="match status" value="1"/>
</dbReference>
<evidence type="ECO:0000256" key="11">
    <source>
        <dbReference type="ARBA" id="ARBA00023157"/>
    </source>
</evidence>
<dbReference type="GO" id="GO:0016042">
    <property type="term" value="P:lipid catabolic process"/>
    <property type="evidence" value="ECO:0007669"/>
    <property type="project" value="UniProtKB-KW"/>
</dbReference>
<feature type="active site" description="Nucleophile" evidence="13">
    <location>
        <position position="168"/>
    </location>
</feature>
<evidence type="ECO:0000256" key="9">
    <source>
        <dbReference type="ARBA" id="ARBA00022963"/>
    </source>
</evidence>
<evidence type="ECO:0000313" key="19">
    <source>
        <dbReference type="Proteomes" id="UP001318040"/>
    </source>
</evidence>
<evidence type="ECO:0000256" key="17">
    <source>
        <dbReference type="SAM" id="SignalP"/>
    </source>
</evidence>
<keyword evidence="14" id="KW-0106">Calcium</keyword>
<dbReference type="InterPro" id="IPR016272">
    <property type="entry name" value="Lipase_LIPH"/>
</dbReference>
<evidence type="ECO:0000313" key="20">
    <source>
        <dbReference type="RefSeq" id="XP_032824432.1"/>
    </source>
</evidence>
<evidence type="ECO:0000256" key="14">
    <source>
        <dbReference type="PIRSR" id="PIRSR000865-2"/>
    </source>
</evidence>
<comment type="caution">
    <text evidence="15">Lacks conserved residue(s) required for the propagation of feature annotation.</text>
</comment>
<dbReference type="Proteomes" id="UP001318040">
    <property type="component" value="Chromosome 40"/>
</dbReference>
<feature type="binding site" evidence="14">
    <location>
        <position position="208"/>
    </location>
    <ligand>
        <name>Ca(2+)</name>
        <dbReference type="ChEBI" id="CHEBI:29108"/>
    </ligand>
</feature>
<gene>
    <name evidence="20" type="primary">LOC116950625</name>
</gene>
<dbReference type="GO" id="GO:0008201">
    <property type="term" value="F:heparin binding"/>
    <property type="evidence" value="ECO:0007669"/>
    <property type="project" value="UniProtKB-KW"/>
</dbReference>
<dbReference type="GO" id="GO:0034372">
    <property type="term" value="P:very-low-density lipoprotein particle remodeling"/>
    <property type="evidence" value="ECO:0007669"/>
    <property type="project" value="TreeGrafter"/>
</dbReference>
<dbReference type="GO" id="GO:0034185">
    <property type="term" value="F:apolipoprotein binding"/>
    <property type="evidence" value="ECO:0007669"/>
    <property type="project" value="TreeGrafter"/>
</dbReference>
<dbReference type="CDD" id="cd00707">
    <property type="entry name" value="Pancreat_lipase_like"/>
    <property type="match status" value="1"/>
</dbReference>
<evidence type="ECO:0000256" key="1">
    <source>
        <dbReference type="ARBA" id="ARBA00001024"/>
    </source>
</evidence>
<dbReference type="InterPro" id="IPR001024">
    <property type="entry name" value="PLAT/LH2_dom"/>
</dbReference>
<name>A0AAJ7TXH8_PETMA</name>
<evidence type="ECO:0000256" key="15">
    <source>
        <dbReference type="PROSITE-ProRule" id="PRU00152"/>
    </source>
</evidence>
<protein>
    <recommendedName>
        <fullName evidence="4">triacylglycerol lipase</fullName>
        <ecNumber evidence="4">3.1.1.3</ecNumber>
    </recommendedName>
</protein>
<dbReference type="Pfam" id="PF00151">
    <property type="entry name" value="Lipase"/>
    <property type="match status" value="1"/>
</dbReference>
<keyword evidence="9" id="KW-0442">Lipid degradation</keyword>
<evidence type="ECO:0000256" key="10">
    <source>
        <dbReference type="ARBA" id="ARBA00023098"/>
    </source>
</evidence>
<keyword evidence="19" id="KW-1185">Reference proteome</keyword>
<dbReference type="GO" id="GO:0005615">
    <property type="term" value="C:extracellular space"/>
    <property type="evidence" value="ECO:0007669"/>
    <property type="project" value="TreeGrafter"/>
</dbReference>
<dbReference type="RefSeq" id="XP_032824432.1">
    <property type="nucleotide sequence ID" value="XM_032968541.1"/>
</dbReference>
<dbReference type="EC" id="3.1.1.3" evidence="4"/>
<evidence type="ECO:0000256" key="16">
    <source>
        <dbReference type="RuleBase" id="RU004262"/>
    </source>
</evidence>
<proteinExistence type="inferred from homology"/>
<evidence type="ECO:0000256" key="3">
    <source>
        <dbReference type="ARBA" id="ARBA00010701"/>
    </source>
</evidence>
<dbReference type="InterPro" id="IPR013818">
    <property type="entry name" value="Lipase"/>
</dbReference>
<keyword evidence="10" id="KW-0443">Lipid metabolism</keyword>
<feature type="active site" description="Charge relay system" evidence="13">
    <location>
        <position position="194"/>
    </location>
</feature>
<feature type="active site" description="Charge relay system" evidence="13">
    <location>
        <position position="279"/>
    </location>
</feature>
<dbReference type="PANTHER" id="PTHR11610:SF146">
    <property type="entry name" value="LIPOPROTEIN LIPASE-LIKE"/>
    <property type="match status" value="1"/>
</dbReference>
<keyword evidence="11" id="KW-1015">Disulfide bond</keyword>
<dbReference type="SUPFAM" id="SSF49723">
    <property type="entry name" value="Lipase/lipooxygenase domain (PLAT/LH2 domain)"/>
    <property type="match status" value="1"/>
</dbReference>
<dbReference type="Pfam" id="PF01477">
    <property type="entry name" value="PLAT"/>
    <property type="match status" value="1"/>
</dbReference>
<dbReference type="InterPro" id="IPR002330">
    <property type="entry name" value="Lipo_Lipase"/>
</dbReference>
<comment type="subcellular location">
    <subcellularLocation>
        <location evidence="2">Secreted</location>
    </subcellularLocation>
</comment>
<dbReference type="PRINTS" id="PR00821">
    <property type="entry name" value="TAGLIPASE"/>
</dbReference>
<evidence type="ECO:0000256" key="7">
    <source>
        <dbReference type="ARBA" id="ARBA00022729"/>
    </source>
</evidence>
<reference evidence="20" key="1">
    <citation type="submission" date="2025-08" db="UniProtKB">
        <authorList>
            <consortium name="RefSeq"/>
        </authorList>
    </citation>
    <scope>IDENTIFICATION</scope>
    <source>
        <tissue evidence="20">Sperm</tissue>
    </source>
</reference>
<keyword evidence="6" id="KW-0358">Heparin-binding</keyword>
<dbReference type="PROSITE" id="PS50095">
    <property type="entry name" value="PLAT"/>
    <property type="match status" value="1"/>
</dbReference>
<dbReference type="SMART" id="SM00308">
    <property type="entry name" value="LH2"/>
    <property type="match status" value="1"/>
</dbReference>
<evidence type="ECO:0000256" key="6">
    <source>
        <dbReference type="ARBA" id="ARBA00022674"/>
    </source>
</evidence>
<dbReference type="PIRSF" id="PIRSF000865">
    <property type="entry name" value="Lipoprotein_lipase_LIPH"/>
    <property type="match status" value="1"/>
</dbReference>
<keyword evidence="7 17" id="KW-0732">Signal</keyword>
<dbReference type="PRINTS" id="PR00822">
    <property type="entry name" value="LIPOLIPASE"/>
</dbReference>